<dbReference type="Proteomes" id="UP000308549">
    <property type="component" value="Unassembled WGS sequence"/>
</dbReference>
<comment type="caution">
    <text evidence="2">The sequence shown here is derived from an EMBL/GenBank/DDBJ whole genome shotgun (WGS) entry which is preliminary data.</text>
</comment>
<proteinExistence type="predicted"/>
<evidence type="ECO:0000313" key="3">
    <source>
        <dbReference type="Proteomes" id="UP000308549"/>
    </source>
</evidence>
<dbReference type="PANTHER" id="PTHR43157:SF31">
    <property type="entry name" value="PHOSPHATIDYLINOSITOL-GLYCAN BIOSYNTHESIS CLASS F PROTEIN"/>
    <property type="match status" value="1"/>
</dbReference>
<dbReference type="PRINTS" id="PR00081">
    <property type="entry name" value="GDHRDH"/>
</dbReference>
<dbReference type="Gene3D" id="3.40.50.720">
    <property type="entry name" value="NAD(P)-binding Rossmann-like Domain"/>
    <property type="match status" value="1"/>
</dbReference>
<evidence type="ECO:0000313" key="2">
    <source>
        <dbReference type="EMBL" id="TKA33176.1"/>
    </source>
</evidence>
<keyword evidence="1" id="KW-0560">Oxidoreductase</keyword>
<dbReference type="GO" id="GO:0016491">
    <property type="term" value="F:oxidoreductase activity"/>
    <property type="evidence" value="ECO:0007669"/>
    <property type="project" value="UniProtKB-KW"/>
</dbReference>
<name>A0A4U0UEZ2_9PEZI</name>
<dbReference type="SUPFAM" id="SSF51735">
    <property type="entry name" value="NAD(P)-binding Rossmann-fold domains"/>
    <property type="match status" value="1"/>
</dbReference>
<reference evidence="2 3" key="1">
    <citation type="submission" date="2017-03" db="EMBL/GenBank/DDBJ databases">
        <title>Genomes of endolithic fungi from Antarctica.</title>
        <authorList>
            <person name="Coleine C."/>
            <person name="Masonjones S."/>
            <person name="Stajich J.E."/>
        </authorList>
    </citation>
    <scope>NUCLEOTIDE SEQUENCE [LARGE SCALE GENOMIC DNA]</scope>
    <source>
        <strain evidence="2 3">CCFEE 6315</strain>
    </source>
</reference>
<dbReference type="InterPro" id="IPR002347">
    <property type="entry name" value="SDR_fam"/>
</dbReference>
<dbReference type="AlphaFoldDB" id="A0A4U0UEZ2"/>
<dbReference type="EMBL" id="NAJL01000003">
    <property type="protein sequence ID" value="TKA33176.1"/>
    <property type="molecule type" value="Genomic_DNA"/>
</dbReference>
<protein>
    <recommendedName>
        <fullName evidence="4">NAD(P)-binding protein</fullName>
    </recommendedName>
</protein>
<evidence type="ECO:0008006" key="4">
    <source>
        <dbReference type="Google" id="ProtNLM"/>
    </source>
</evidence>
<dbReference type="InterPro" id="IPR036291">
    <property type="entry name" value="NAD(P)-bd_dom_sf"/>
</dbReference>
<dbReference type="PANTHER" id="PTHR43157">
    <property type="entry name" value="PHOSPHATIDYLINOSITOL-GLYCAN BIOSYNTHESIS CLASS F PROTEIN-RELATED"/>
    <property type="match status" value="1"/>
</dbReference>
<dbReference type="Pfam" id="PF00106">
    <property type="entry name" value="adh_short"/>
    <property type="match status" value="1"/>
</dbReference>
<sequence length="340" mass="36921">MPALSDVTQFLHGQLFETPPQPTTSFAGKTVVVTGANIGLGFESAKQLVNLDVAVLVLGCRDMGKAEAARQALLDSSKNKKRTTKIHCWPVDMASYASVQAFASRMARDLDRVDALVLNAGISTHEYTAAEGLESTLTINVVSTFLLALLAMPQLQNTTARFGAPTHLTVIGSMIHCFADHTQLQNPREGELFSTLSDKSQADMAGRYFLTKLMVLLVVRELAERIPQSGKKGGARPQVILTCPNPGWYKTALFRQDDGGVFARNILKLIGRTAEVGARTLTHAIAADQAAHGQYLSECRVKSASVFVRSPEGQKVQKRVWTELVEMLESIAPGIQQNLS</sequence>
<organism evidence="2 3">
    <name type="scientific">Salinomyces thailandicus</name>
    <dbReference type="NCBI Taxonomy" id="706561"/>
    <lineage>
        <taxon>Eukaryota</taxon>
        <taxon>Fungi</taxon>
        <taxon>Dikarya</taxon>
        <taxon>Ascomycota</taxon>
        <taxon>Pezizomycotina</taxon>
        <taxon>Dothideomycetes</taxon>
        <taxon>Dothideomycetidae</taxon>
        <taxon>Mycosphaerellales</taxon>
        <taxon>Teratosphaeriaceae</taxon>
        <taxon>Salinomyces</taxon>
    </lineage>
</organism>
<accession>A0A4U0UEZ2</accession>
<gene>
    <name evidence="2" type="ORF">B0A50_00729</name>
</gene>
<evidence type="ECO:0000256" key="1">
    <source>
        <dbReference type="ARBA" id="ARBA00023002"/>
    </source>
</evidence>
<dbReference type="OrthoDB" id="542013at2759"/>
<keyword evidence="3" id="KW-1185">Reference proteome</keyword>